<proteinExistence type="predicted"/>
<evidence type="ECO:0000313" key="3">
    <source>
        <dbReference type="Proteomes" id="UP000631300"/>
    </source>
</evidence>
<organism evidence="2 3">
    <name type="scientific">Alteromonas halophila</name>
    <dbReference type="NCBI Taxonomy" id="516698"/>
    <lineage>
        <taxon>Bacteria</taxon>
        <taxon>Pseudomonadati</taxon>
        <taxon>Pseudomonadota</taxon>
        <taxon>Gammaproteobacteria</taxon>
        <taxon>Alteromonadales</taxon>
        <taxon>Alteromonadaceae</taxon>
        <taxon>Alteromonas/Salinimonas group</taxon>
        <taxon>Alteromonas</taxon>
    </lineage>
</organism>
<sequence length="57" mass="6727">MTKTFNEREWDKRKPISHEDAESSSPDESVAGEEDPGSALEDIVRERQEHERWKKDK</sequence>
<evidence type="ECO:0000256" key="1">
    <source>
        <dbReference type="SAM" id="MobiDB-lite"/>
    </source>
</evidence>
<keyword evidence="3" id="KW-1185">Reference proteome</keyword>
<dbReference type="AlphaFoldDB" id="A0A918JPG4"/>
<gene>
    <name evidence="2" type="ORF">GCM10007391_28860</name>
</gene>
<dbReference type="Proteomes" id="UP000631300">
    <property type="component" value="Unassembled WGS sequence"/>
</dbReference>
<protein>
    <submittedName>
        <fullName evidence="2">Uncharacterized protein</fullName>
    </submittedName>
</protein>
<evidence type="ECO:0000313" key="2">
    <source>
        <dbReference type="EMBL" id="GGW92845.1"/>
    </source>
</evidence>
<dbReference type="EMBL" id="BMXP01000009">
    <property type="protein sequence ID" value="GGW92845.1"/>
    <property type="molecule type" value="Genomic_DNA"/>
</dbReference>
<feature type="region of interest" description="Disordered" evidence="1">
    <location>
        <begin position="1"/>
        <end position="57"/>
    </location>
</feature>
<feature type="compositionally biased region" description="Basic and acidic residues" evidence="1">
    <location>
        <begin position="42"/>
        <end position="57"/>
    </location>
</feature>
<comment type="caution">
    <text evidence="2">The sequence shown here is derived from an EMBL/GenBank/DDBJ whole genome shotgun (WGS) entry which is preliminary data.</text>
</comment>
<dbReference type="RefSeq" id="WP_189407700.1">
    <property type="nucleotide sequence ID" value="NZ_BMXP01000009.1"/>
</dbReference>
<feature type="compositionally biased region" description="Basic and acidic residues" evidence="1">
    <location>
        <begin position="1"/>
        <end position="21"/>
    </location>
</feature>
<reference evidence="2" key="2">
    <citation type="submission" date="2020-09" db="EMBL/GenBank/DDBJ databases">
        <authorList>
            <person name="Sun Q."/>
            <person name="Kim S."/>
        </authorList>
    </citation>
    <scope>NUCLEOTIDE SEQUENCE</scope>
    <source>
        <strain evidence="2">KCTC 22164</strain>
    </source>
</reference>
<accession>A0A918JPG4</accession>
<reference evidence="2" key="1">
    <citation type="journal article" date="2014" name="Int. J. Syst. Evol. Microbiol.">
        <title>Complete genome sequence of Corynebacterium casei LMG S-19264T (=DSM 44701T), isolated from a smear-ripened cheese.</title>
        <authorList>
            <consortium name="US DOE Joint Genome Institute (JGI-PGF)"/>
            <person name="Walter F."/>
            <person name="Albersmeier A."/>
            <person name="Kalinowski J."/>
            <person name="Ruckert C."/>
        </authorList>
    </citation>
    <scope>NUCLEOTIDE SEQUENCE</scope>
    <source>
        <strain evidence="2">KCTC 22164</strain>
    </source>
</reference>
<name>A0A918JPG4_9ALTE</name>